<name>A0ACB9ZGL0_9PEZI</name>
<reference evidence="1 2" key="1">
    <citation type="journal article" date="2022" name="New Phytol.">
        <title>Ecological generalism drives hyperdiversity of secondary metabolite gene clusters in xylarialean endophytes.</title>
        <authorList>
            <person name="Franco M.E.E."/>
            <person name="Wisecaver J.H."/>
            <person name="Arnold A.E."/>
            <person name="Ju Y.M."/>
            <person name="Slot J.C."/>
            <person name="Ahrendt S."/>
            <person name="Moore L.P."/>
            <person name="Eastman K.E."/>
            <person name="Scott K."/>
            <person name="Konkel Z."/>
            <person name="Mondo S.J."/>
            <person name="Kuo A."/>
            <person name="Hayes R.D."/>
            <person name="Haridas S."/>
            <person name="Andreopoulos B."/>
            <person name="Riley R."/>
            <person name="LaButti K."/>
            <person name="Pangilinan J."/>
            <person name="Lipzen A."/>
            <person name="Amirebrahimi M."/>
            <person name="Yan J."/>
            <person name="Adam C."/>
            <person name="Keymanesh K."/>
            <person name="Ng V."/>
            <person name="Louie K."/>
            <person name="Northen T."/>
            <person name="Drula E."/>
            <person name="Henrissat B."/>
            <person name="Hsieh H.M."/>
            <person name="Youens-Clark K."/>
            <person name="Lutzoni F."/>
            <person name="Miadlikowska J."/>
            <person name="Eastwood D.C."/>
            <person name="Hamelin R.C."/>
            <person name="Grigoriev I.V."/>
            <person name="U'Ren J.M."/>
        </authorList>
    </citation>
    <scope>NUCLEOTIDE SEQUENCE [LARGE SCALE GENOMIC DNA]</scope>
    <source>
        <strain evidence="1 2">CBS 119005</strain>
    </source>
</reference>
<sequence>MAPKGRDESGLDTSYPGTSSADTRCAQCALNSDNIKRLDLKIDNRFDETKNVIRLTSSLILQPLITLLERMLNIISTQHAAANTAPDIPVSNQAAGTTSATAVGPDPRPSLTSTEAMFYYLGRQELAYFRPPTVGENITGVVYTDTSGRRGRSLTFTDVECFISHLNVFLYNHPLTYDHEQEAMPLLTSLLTGPAHEWWSKEVTEEYRDTLNAFGIRALIDALRDRFSGIMHRYHKKAL</sequence>
<dbReference type="Proteomes" id="UP001497700">
    <property type="component" value="Unassembled WGS sequence"/>
</dbReference>
<gene>
    <name evidence="1" type="ORF">F4820DRAFT_443443</name>
</gene>
<evidence type="ECO:0000313" key="2">
    <source>
        <dbReference type="Proteomes" id="UP001497700"/>
    </source>
</evidence>
<protein>
    <submittedName>
        <fullName evidence="1">Uncharacterized protein</fullName>
    </submittedName>
</protein>
<comment type="caution">
    <text evidence="1">The sequence shown here is derived from an EMBL/GenBank/DDBJ whole genome shotgun (WGS) entry which is preliminary data.</text>
</comment>
<evidence type="ECO:0000313" key="1">
    <source>
        <dbReference type="EMBL" id="KAI4869960.1"/>
    </source>
</evidence>
<proteinExistence type="predicted"/>
<accession>A0ACB9ZGL0</accession>
<keyword evidence="2" id="KW-1185">Reference proteome</keyword>
<organism evidence="1 2">
    <name type="scientific">Hypoxylon rubiginosum</name>
    <dbReference type="NCBI Taxonomy" id="110542"/>
    <lineage>
        <taxon>Eukaryota</taxon>
        <taxon>Fungi</taxon>
        <taxon>Dikarya</taxon>
        <taxon>Ascomycota</taxon>
        <taxon>Pezizomycotina</taxon>
        <taxon>Sordariomycetes</taxon>
        <taxon>Xylariomycetidae</taxon>
        <taxon>Xylariales</taxon>
        <taxon>Hypoxylaceae</taxon>
        <taxon>Hypoxylon</taxon>
    </lineage>
</organism>
<dbReference type="EMBL" id="MU393426">
    <property type="protein sequence ID" value="KAI4869960.1"/>
    <property type="molecule type" value="Genomic_DNA"/>
</dbReference>